<name>A0A645J4Z4_9ZZZZ</name>
<evidence type="ECO:0000313" key="1">
    <source>
        <dbReference type="EMBL" id="MPN58516.1"/>
    </source>
</evidence>
<dbReference type="EMBL" id="VSSQ01131291">
    <property type="protein sequence ID" value="MPN58516.1"/>
    <property type="molecule type" value="Genomic_DNA"/>
</dbReference>
<sequence length="103" mass="10489">MARVGNAGLQLAVIGQQQQALAVGIEPASHIDTGHIDPVLKALPLALGRELAEHSIGLVKAQQTCDLRPGRGLAHHGAAAQVAGAIGRERAGHGDELSNKGQG</sequence>
<gene>
    <name evidence="1" type="ORF">SDC9_206221</name>
</gene>
<protein>
    <submittedName>
        <fullName evidence="1">Uncharacterized protein</fullName>
    </submittedName>
</protein>
<accession>A0A645J4Z4</accession>
<comment type="caution">
    <text evidence="1">The sequence shown here is derived from an EMBL/GenBank/DDBJ whole genome shotgun (WGS) entry which is preliminary data.</text>
</comment>
<reference evidence="1" key="1">
    <citation type="submission" date="2019-08" db="EMBL/GenBank/DDBJ databases">
        <authorList>
            <person name="Kucharzyk K."/>
            <person name="Murdoch R.W."/>
            <person name="Higgins S."/>
            <person name="Loffler F."/>
        </authorList>
    </citation>
    <scope>NUCLEOTIDE SEQUENCE</scope>
</reference>
<proteinExistence type="predicted"/>
<organism evidence="1">
    <name type="scientific">bioreactor metagenome</name>
    <dbReference type="NCBI Taxonomy" id="1076179"/>
    <lineage>
        <taxon>unclassified sequences</taxon>
        <taxon>metagenomes</taxon>
        <taxon>ecological metagenomes</taxon>
    </lineage>
</organism>
<dbReference type="AlphaFoldDB" id="A0A645J4Z4"/>